<dbReference type="InterPro" id="IPR008183">
    <property type="entry name" value="Aldose_1/G6P_1-epimerase"/>
</dbReference>
<gene>
    <name evidence="12" type="ORF">SAMN05444584_0258</name>
</gene>
<dbReference type="PANTHER" id="PTHR10091:SF0">
    <property type="entry name" value="GALACTOSE MUTAROTASE"/>
    <property type="match status" value="1"/>
</dbReference>
<dbReference type="GO" id="GO:0033499">
    <property type="term" value="P:galactose catabolic process via UDP-galactose, Leloir pathway"/>
    <property type="evidence" value="ECO:0007669"/>
    <property type="project" value="TreeGrafter"/>
</dbReference>
<dbReference type="EC" id="5.1.3.3" evidence="4 8"/>
<dbReference type="EMBL" id="FZLN01000001">
    <property type="protein sequence ID" value="SNQ28339.1"/>
    <property type="molecule type" value="Genomic_DNA"/>
</dbReference>
<keyword evidence="6 8" id="KW-0413">Isomerase</keyword>
<keyword evidence="13" id="KW-1185">Reference proteome</keyword>
<evidence type="ECO:0000256" key="6">
    <source>
        <dbReference type="ARBA" id="ARBA00023235"/>
    </source>
</evidence>
<protein>
    <recommendedName>
        <fullName evidence="5 8">Aldose 1-epimerase</fullName>
        <ecNumber evidence="4 8">5.1.3.3</ecNumber>
    </recommendedName>
</protein>
<dbReference type="PANTHER" id="PTHR10091">
    <property type="entry name" value="ALDOSE-1-EPIMERASE"/>
    <property type="match status" value="1"/>
</dbReference>
<evidence type="ECO:0000256" key="3">
    <source>
        <dbReference type="ARBA" id="ARBA00006206"/>
    </source>
</evidence>
<evidence type="ECO:0000256" key="7">
    <source>
        <dbReference type="ARBA" id="ARBA00023277"/>
    </source>
</evidence>
<dbReference type="UniPathway" id="UPA00242"/>
<evidence type="ECO:0000256" key="10">
    <source>
        <dbReference type="PIRSR" id="PIRSR005096-2"/>
    </source>
</evidence>
<evidence type="ECO:0000313" key="12">
    <source>
        <dbReference type="EMBL" id="SNQ28339.1"/>
    </source>
</evidence>
<dbReference type="Gene3D" id="2.70.98.10">
    <property type="match status" value="1"/>
</dbReference>
<dbReference type="CDD" id="cd09019">
    <property type="entry name" value="galactose_mutarotase_like"/>
    <property type="match status" value="1"/>
</dbReference>
<evidence type="ECO:0000256" key="9">
    <source>
        <dbReference type="PIRSR" id="PIRSR005096-1"/>
    </source>
</evidence>
<dbReference type="GO" id="GO:0030246">
    <property type="term" value="F:carbohydrate binding"/>
    <property type="evidence" value="ECO:0007669"/>
    <property type="project" value="InterPro"/>
</dbReference>
<dbReference type="PIRSF" id="PIRSF005096">
    <property type="entry name" value="GALM"/>
    <property type="match status" value="1"/>
</dbReference>
<dbReference type="Pfam" id="PF01263">
    <property type="entry name" value="Aldose_epim"/>
    <property type="match status" value="1"/>
</dbReference>
<feature type="binding site" evidence="11">
    <location>
        <begin position="93"/>
        <end position="94"/>
    </location>
    <ligand>
        <name>beta-D-galactose</name>
        <dbReference type="ChEBI" id="CHEBI:27667"/>
    </ligand>
</feature>
<dbReference type="Proteomes" id="UP000243463">
    <property type="component" value="Unassembled WGS sequence"/>
</dbReference>
<evidence type="ECO:0000256" key="1">
    <source>
        <dbReference type="ARBA" id="ARBA00001614"/>
    </source>
</evidence>
<organism evidence="12 13">
    <name type="scientific">Acinetobacter apis</name>
    <dbReference type="NCBI Taxonomy" id="1229165"/>
    <lineage>
        <taxon>Bacteria</taxon>
        <taxon>Pseudomonadati</taxon>
        <taxon>Pseudomonadota</taxon>
        <taxon>Gammaproteobacteria</taxon>
        <taxon>Moraxellales</taxon>
        <taxon>Moraxellaceae</taxon>
        <taxon>Acinetobacter</taxon>
    </lineage>
</organism>
<dbReference type="RefSeq" id="WP_407640180.1">
    <property type="nucleotide sequence ID" value="NZ_FZLN01000001.1"/>
</dbReference>
<dbReference type="InterPro" id="IPR047215">
    <property type="entry name" value="Galactose_mutarotase-like"/>
</dbReference>
<comment type="catalytic activity">
    <reaction evidence="1 8">
        <text>alpha-D-glucose = beta-D-glucose</text>
        <dbReference type="Rhea" id="RHEA:10264"/>
        <dbReference type="ChEBI" id="CHEBI:15903"/>
        <dbReference type="ChEBI" id="CHEBI:17925"/>
        <dbReference type="EC" id="5.1.3.3"/>
    </reaction>
</comment>
<dbReference type="GO" id="GO:0004034">
    <property type="term" value="F:aldose 1-epimerase activity"/>
    <property type="evidence" value="ECO:0007669"/>
    <property type="project" value="UniProtKB-EC"/>
</dbReference>
<dbReference type="AlphaFoldDB" id="A0A217ECT7"/>
<proteinExistence type="inferred from homology"/>
<reference evidence="13" key="1">
    <citation type="submission" date="2017-06" db="EMBL/GenBank/DDBJ databases">
        <authorList>
            <person name="Varghese N."/>
            <person name="Submissions S."/>
        </authorList>
    </citation>
    <scope>NUCLEOTIDE SEQUENCE [LARGE SCALE GENOMIC DNA]</scope>
    <source>
        <strain evidence="13">ANC 5114</strain>
    </source>
</reference>
<evidence type="ECO:0000256" key="11">
    <source>
        <dbReference type="PIRSR" id="PIRSR005096-3"/>
    </source>
</evidence>
<dbReference type="GO" id="GO:0005737">
    <property type="term" value="C:cytoplasm"/>
    <property type="evidence" value="ECO:0007669"/>
    <property type="project" value="TreeGrafter"/>
</dbReference>
<evidence type="ECO:0000256" key="5">
    <source>
        <dbReference type="ARBA" id="ARBA00014165"/>
    </source>
</evidence>
<evidence type="ECO:0000256" key="8">
    <source>
        <dbReference type="PIRNR" id="PIRNR005096"/>
    </source>
</evidence>
<evidence type="ECO:0000256" key="4">
    <source>
        <dbReference type="ARBA" id="ARBA00013185"/>
    </source>
</evidence>
<dbReference type="InterPro" id="IPR014718">
    <property type="entry name" value="GH-type_carb-bd"/>
</dbReference>
<dbReference type="InterPro" id="IPR018052">
    <property type="entry name" value="Ald1_epimerase_CS"/>
</dbReference>
<evidence type="ECO:0000256" key="2">
    <source>
        <dbReference type="ARBA" id="ARBA00005028"/>
    </source>
</evidence>
<accession>A0A217ECT7</accession>
<feature type="active site" description="Proton donor" evidence="9">
    <location>
        <position position="194"/>
    </location>
</feature>
<sequence>MTLSTLSSAATLTSQPYGTTKNGQKVDLYTMTNKHGVSVSFISYGGVITQILTPDAKGKKDNIVLGFDNLHGYEVTDTEAGFHFGALIGRYANRIGGGKFTLDGKTYQLEKNNGPNTLHSAGLGYDKRVWQVTPLSQQGETVKASLKLTSPDGDQGFPGQLQVEVIYSLSDNNEFQIEYKAMTDQPTVVSLTNHSYFNLAGAKNSPYGVLDHILQVNANQILTTDANSLPTGEIASVKDTPFDFNQPKAISRDIRHNNTQLGYGFGYDQTWVLNPSKNKLNLAAKVIDPKSKRTLEVSTTEPSIQVYTANHLPGNIVGSEGVLYRQADAIALETQQYPDSPNQPKFPSTRLNPGDTYHSVTVFKFGVNP</sequence>
<dbReference type="PROSITE" id="PS00545">
    <property type="entry name" value="ALDOSE_1_EPIMERASE"/>
    <property type="match status" value="1"/>
</dbReference>
<name>A0A217ECT7_9GAMM</name>
<keyword evidence="7 8" id="KW-0119">Carbohydrate metabolism</keyword>
<dbReference type="NCBIfam" id="NF008277">
    <property type="entry name" value="PRK11055.1"/>
    <property type="match status" value="1"/>
</dbReference>
<feature type="binding site" evidence="11">
    <location>
        <begin position="194"/>
        <end position="196"/>
    </location>
    <ligand>
        <name>beta-D-galactose</name>
        <dbReference type="ChEBI" id="CHEBI:27667"/>
    </ligand>
</feature>
<dbReference type="GO" id="GO:0006006">
    <property type="term" value="P:glucose metabolic process"/>
    <property type="evidence" value="ECO:0007669"/>
    <property type="project" value="TreeGrafter"/>
</dbReference>
<comment type="similarity">
    <text evidence="3 8">Belongs to the aldose epimerase family.</text>
</comment>
<feature type="binding site" evidence="10">
    <location>
        <position position="268"/>
    </location>
    <ligand>
        <name>beta-D-galactose</name>
        <dbReference type="ChEBI" id="CHEBI:27667"/>
    </ligand>
</feature>
<evidence type="ECO:0000313" key="13">
    <source>
        <dbReference type="Proteomes" id="UP000243463"/>
    </source>
</evidence>
<feature type="active site" description="Proton acceptor" evidence="9">
    <location>
        <position position="333"/>
    </location>
</feature>
<dbReference type="InterPro" id="IPR015443">
    <property type="entry name" value="Aldose_1-epimerase"/>
</dbReference>
<dbReference type="SUPFAM" id="SSF74650">
    <property type="entry name" value="Galactose mutarotase-like"/>
    <property type="match status" value="1"/>
</dbReference>
<dbReference type="InterPro" id="IPR011013">
    <property type="entry name" value="Gal_mutarotase_sf_dom"/>
</dbReference>
<comment type="pathway">
    <text evidence="2 8">Carbohydrate metabolism; hexose metabolism.</text>
</comment>